<sequence>MKAQQITKADEPDIRKLQHSVISAISYAGFHVTTASGEPAMLAVVDTDGNVLEAGAGVAIAAWNVAINSYRNFLKGSGHLRVHTGPPKDVDM</sequence>
<gene>
    <name evidence="1" type="ORF">AB4Y32_23960</name>
</gene>
<name>A0ACC6U5Q3_9BURK</name>
<evidence type="ECO:0000313" key="2">
    <source>
        <dbReference type="Proteomes" id="UP001558850"/>
    </source>
</evidence>
<accession>A0ACC6U5Q3</accession>
<reference evidence="1" key="1">
    <citation type="submission" date="2024-07" db="EMBL/GenBank/DDBJ databases">
        <title>A survey of Mimosa microsymbionts across Brazilian biomes reveals a high diversity of Paraburkholderia nodulating endemic species, but also that Cupriavidus is common as a symbiont of widespread species.</title>
        <authorList>
            <person name="Rouws L."/>
            <person name="Barauna A."/>
            <person name="Beukes C."/>
            <person name="Rouws J.R.C."/>
            <person name="De Faria S.M."/>
            <person name="Gross E."/>
            <person name="Bueno Dos Reis Junior F."/>
            <person name="Simon M.F."/>
            <person name="Maluk M."/>
            <person name="Odee D.W."/>
            <person name="Kenicer G."/>
            <person name="Young J.P.W."/>
            <person name="Reis V.M."/>
            <person name="Zilli J."/>
            <person name="James E.K."/>
        </authorList>
    </citation>
    <scope>NUCLEOTIDE SEQUENCE</scope>
    <source>
        <strain evidence="1">EG181B</strain>
    </source>
</reference>
<evidence type="ECO:0000313" key="1">
    <source>
        <dbReference type="EMBL" id="MEX3934805.1"/>
    </source>
</evidence>
<comment type="caution">
    <text evidence="1">The sequence shown here is derived from an EMBL/GenBank/DDBJ whole genome shotgun (WGS) entry which is preliminary data.</text>
</comment>
<keyword evidence="2" id="KW-1185">Reference proteome</keyword>
<proteinExistence type="predicted"/>
<dbReference type="EMBL" id="JBFRCH010000015">
    <property type="protein sequence ID" value="MEX3934805.1"/>
    <property type="molecule type" value="Genomic_DNA"/>
</dbReference>
<organism evidence="1 2">
    <name type="scientific">Paraburkholderia phymatum</name>
    <dbReference type="NCBI Taxonomy" id="148447"/>
    <lineage>
        <taxon>Bacteria</taxon>
        <taxon>Pseudomonadati</taxon>
        <taxon>Pseudomonadota</taxon>
        <taxon>Betaproteobacteria</taxon>
        <taxon>Burkholderiales</taxon>
        <taxon>Burkholderiaceae</taxon>
        <taxon>Paraburkholderia</taxon>
    </lineage>
</organism>
<protein>
    <submittedName>
        <fullName evidence="1">Uncharacterized protein</fullName>
    </submittedName>
</protein>
<dbReference type="Proteomes" id="UP001558850">
    <property type="component" value="Unassembled WGS sequence"/>
</dbReference>